<dbReference type="SFLD" id="SFLDG01135">
    <property type="entry name" value="C1.5.6:_HAD__Beta-PGM__Phospha"/>
    <property type="match status" value="1"/>
</dbReference>
<reference evidence="2 3" key="1">
    <citation type="journal article" date="2022" name="Syst. Appl. Microbiol.">
        <title>Natronocalculus amylovorans gen. nov., sp. nov., and Natranaeroarchaeum aerophilus sp. nov., dominant culturable amylolytic natronoarchaea from hypersaline soda lakes in southwestern Siberia.</title>
        <authorList>
            <person name="Sorokin D.Y."/>
            <person name="Elcheninov A.G."/>
            <person name="Khizhniak T.V."/>
            <person name="Koenen M."/>
            <person name="Bale N.J."/>
            <person name="Damste J.S.S."/>
            <person name="Kublanov I.V."/>
        </authorList>
    </citation>
    <scope>NUCLEOTIDE SEQUENCE [LARGE SCALE GENOMIC DNA]</scope>
    <source>
        <strain evidence="2 3">AArc-St1-1</strain>
    </source>
</reference>
<dbReference type="InterPro" id="IPR050155">
    <property type="entry name" value="HAD-like_hydrolase_sf"/>
</dbReference>
<gene>
    <name evidence="2" type="ORF">AArcSt11_06990</name>
</gene>
<dbReference type="EMBL" id="JAKRVY010000003">
    <property type="protein sequence ID" value="MCL9813399.1"/>
    <property type="molecule type" value="Genomic_DNA"/>
</dbReference>
<evidence type="ECO:0000313" key="3">
    <source>
        <dbReference type="Proteomes" id="UP001202674"/>
    </source>
</evidence>
<comment type="caution">
    <text evidence="2">The sequence shown here is derived from an EMBL/GenBank/DDBJ whole genome shotgun (WGS) entry which is preliminary data.</text>
</comment>
<dbReference type="PANTHER" id="PTHR43434">
    <property type="entry name" value="PHOSPHOGLYCOLATE PHOSPHATASE"/>
    <property type="match status" value="1"/>
</dbReference>
<sequence length="233" mass="25118">MSGYQAVFFDMDGVTVATANAWRELEAEQILPAAGEGIDIETIRALSPEDSYDRLASMDEVSLRVDRDEFVALYDEYAEEVYLERATLLDGYEALLTDLRAAGVALGLVSASCRDWVELVLDRFELGNAYDVVVSSTDIDGPSKPNPTPYLTAADQVGVDPERCIVVEDSAHGIAAATAAGACTIALRGAGNRETDLSPADELVEDAAELRTRVFDLLSAGGSNRADRHPREK</sequence>
<name>A0AAE3FQG6_9EURY</name>
<keyword evidence="3" id="KW-1185">Reference proteome</keyword>
<dbReference type="NCBIfam" id="TIGR01509">
    <property type="entry name" value="HAD-SF-IA-v3"/>
    <property type="match status" value="1"/>
</dbReference>
<proteinExistence type="inferred from homology"/>
<dbReference type="AlphaFoldDB" id="A0AAE3FQG6"/>
<dbReference type="PANTHER" id="PTHR43434:SF1">
    <property type="entry name" value="PHOSPHOGLYCOLATE PHOSPHATASE"/>
    <property type="match status" value="1"/>
</dbReference>
<dbReference type="InterPro" id="IPR006439">
    <property type="entry name" value="HAD-SF_hydro_IA"/>
</dbReference>
<dbReference type="SUPFAM" id="SSF56784">
    <property type="entry name" value="HAD-like"/>
    <property type="match status" value="1"/>
</dbReference>
<dbReference type="InterPro" id="IPR036412">
    <property type="entry name" value="HAD-like_sf"/>
</dbReference>
<dbReference type="Gene3D" id="3.40.50.1000">
    <property type="entry name" value="HAD superfamily/HAD-like"/>
    <property type="match status" value="1"/>
</dbReference>
<evidence type="ECO:0000256" key="1">
    <source>
        <dbReference type="ARBA" id="ARBA00007958"/>
    </source>
</evidence>
<dbReference type="SFLD" id="SFLDG01129">
    <property type="entry name" value="C1.5:_HAD__Beta-PGM__Phosphata"/>
    <property type="match status" value="1"/>
</dbReference>
<dbReference type="InterPro" id="IPR023214">
    <property type="entry name" value="HAD_sf"/>
</dbReference>
<dbReference type="CDD" id="cd07505">
    <property type="entry name" value="HAD_BPGM-like"/>
    <property type="match status" value="1"/>
</dbReference>
<dbReference type="GO" id="GO:0006281">
    <property type="term" value="P:DNA repair"/>
    <property type="evidence" value="ECO:0007669"/>
    <property type="project" value="TreeGrafter"/>
</dbReference>
<dbReference type="RefSeq" id="WP_250595802.1">
    <property type="nucleotide sequence ID" value="NZ_JAKRVY010000003.1"/>
</dbReference>
<dbReference type="Gene3D" id="1.10.150.240">
    <property type="entry name" value="Putative phosphatase, domain 2"/>
    <property type="match status" value="1"/>
</dbReference>
<dbReference type="InterPro" id="IPR023198">
    <property type="entry name" value="PGP-like_dom2"/>
</dbReference>
<organism evidence="2 3">
    <name type="scientific">Natranaeroarchaeum aerophilus</name>
    <dbReference type="NCBI Taxonomy" id="2917711"/>
    <lineage>
        <taxon>Archaea</taxon>
        <taxon>Methanobacteriati</taxon>
        <taxon>Methanobacteriota</taxon>
        <taxon>Stenosarchaea group</taxon>
        <taxon>Halobacteria</taxon>
        <taxon>Halobacteriales</taxon>
        <taxon>Natronoarchaeaceae</taxon>
        <taxon>Natranaeroarchaeum</taxon>
    </lineage>
</organism>
<dbReference type="Pfam" id="PF00702">
    <property type="entry name" value="Hydrolase"/>
    <property type="match status" value="1"/>
</dbReference>
<dbReference type="GO" id="GO:0008967">
    <property type="term" value="F:phosphoglycolate phosphatase activity"/>
    <property type="evidence" value="ECO:0007669"/>
    <property type="project" value="TreeGrafter"/>
</dbReference>
<dbReference type="SFLD" id="SFLDS00003">
    <property type="entry name" value="Haloacid_Dehalogenase"/>
    <property type="match status" value="1"/>
</dbReference>
<protein>
    <submittedName>
        <fullName evidence="2">HAD family phosphatase</fullName>
    </submittedName>
</protein>
<accession>A0AAE3FQG6</accession>
<dbReference type="Proteomes" id="UP001202674">
    <property type="component" value="Unassembled WGS sequence"/>
</dbReference>
<evidence type="ECO:0000313" key="2">
    <source>
        <dbReference type="EMBL" id="MCL9813399.1"/>
    </source>
</evidence>
<comment type="similarity">
    <text evidence="1">Belongs to the HAD-like hydrolase superfamily.</text>
</comment>